<name>A0A9P8AMQ7_9AGAR</name>
<proteinExistence type="predicted"/>
<dbReference type="EMBL" id="MU250564">
    <property type="protein sequence ID" value="KAG7441004.1"/>
    <property type="molecule type" value="Genomic_DNA"/>
</dbReference>
<feature type="region of interest" description="Disordered" evidence="1">
    <location>
        <begin position="1"/>
        <end position="22"/>
    </location>
</feature>
<sequence length="283" mass="31581">MSISMPKRNWPQPQRDKPSVDKDVRLLNMVAKKASLRKPLVVFQNLSRSPYMKPPVLMELSWNPKPETPRTNTGWSYVGIPGTAPTSLLLMPLLSSSSDHELSGDMVPYCGNVTNRETYAMNSYEQSRLPAVLRGRALLTIRRSTPRRPQCLFAELDLNTLLPACSSRSINASRAAKKIFTQGSLRNLLSPENDEEHLLALSTTAERLHMENGILSNPSHEQYSSVSGPSHVYAVVVFSSPYHIRYLCKAVNGLWAYPGTRALFPLIRGQRAVPRVIPNEAGM</sequence>
<dbReference type="Proteomes" id="UP000812287">
    <property type="component" value="Unassembled WGS sequence"/>
</dbReference>
<accession>A0A9P8AMQ7</accession>
<dbReference type="RefSeq" id="XP_043034504.1">
    <property type="nucleotide sequence ID" value="XM_043177867.1"/>
</dbReference>
<protein>
    <submittedName>
        <fullName evidence="2">Uncharacterized protein</fullName>
    </submittedName>
</protein>
<evidence type="ECO:0000256" key="1">
    <source>
        <dbReference type="SAM" id="MobiDB-lite"/>
    </source>
</evidence>
<dbReference type="AlphaFoldDB" id="A0A9P8AMQ7"/>
<evidence type="ECO:0000313" key="3">
    <source>
        <dbReference type="Proteomes" id="UP000812287"/>
    </source>
</evidence>
<reference evidence="2" key="1">
    <citation type="submission" date="2020-11" db="EMBL/GenBank/DDBJ databases">
        <title>Adaptations for nitrogen fixation in a non-lichenized fungal sporocarp promotes dispersal by wood-feeding termites.</title>
        <authorList>
            <consortium name="DOE Joint Genome Institute"/>
            <person name="Koch R.A."/>
            <person name="Yoon G."/>
            <person name="Arayal U."/>
            <person name="Lail K."/>
            <person name="Amirebrahimi M."/>
            <person name="Labutti K."/>
            <person name="Lipzen A."/>
            <person name="Riley R."/>
            <person name="Barry K."/>
            <person name="Henrissat B."/>
            <person name="Grigoriev I.V."/>
            <person name="Herr J.R."/>
            <person name="Aime M.C."/>
        </authorList>
    </citation>
    <scope>NUCLEOTIDE SEQUENCE</scope>
    <source>
        <strain evidence="2">MCA 3950</strain>
    </source>
</reference>
<keyword evidence="3" id="KW-1185">Reference proteome</keyword>
<comment type="caution">
    <text evidence="2">The sequence shown here is derived from an EMBL/GenBank/DDBJ whole genome shotgun (WGS) entry which is preliminary data.</text>
</comment>
<organism evidence="2 3">
    <name type="scientific">Guyanagaster necrorhizus</name>
    <dbReference type="NCBI Taxonomy" id="856835"/>
    <lineage>
        <taxon>Eukaryota</taxon>
        <taxon>Fungi</taxon>
        <taxon>Dikarya</taxon>
        <taxon>Basidiomycota</taxon>
        <taxon>Agaricomycotina</taxon>
        <taxon>Agaricomycetes</taxon>
        <taxon>Agaricomycetidae</taxon>
        <taxon>Agaricales</taxon>
        <taxon>Marasmiineae</taxon>
        <taxon>Physalacriaceae</taxon>
        <taxon>Guyanagaster</taxon>
    </lineage>
</organism>
<gene>
    <name evidence="2" type="ORF">BT62DRAFT_1012031</name>
</gene>
<dbReference type="GeneID" id="66100154"/>
<evidence type="ECO:0000313" key="2">
    <source>
        <dbReference type="EMBL" id="KAG7441004.1"/>
    </source>
</evidence>